<dbReference type="Gene3D" id="1.10.8.20">
    <property type="entry name" value="N-terminal domain of phosphatidylinositol transfer protein sec14p"/>
    <property type="match status" value="1"/>
</dbReference>
<name>A0ABD3AIX4_9GENT</name>
<organism evidence="8 9">
    <name type="scientific">Cinchona calisaya</name>
    <dbReference type="NCBI Taxonomy" id="153742"/>
    <lineage>
        <taxon>Eukaryota</taxon>
        <taxon>Viridiplantae</taxon>
        <taxon>Streptophyta</taxon>
        <taxon>Embryophyta</taxon>
        <taxon>Tracheophyta</taxon>
        <taxon>Spermatophyta</taxon>
        <taxon>Magnoliopsida</taxon>
        <taxon>eudicotyledons</taxon>
        <taxon>Gunneridae</taxon>
        <taxon>Pentapetalae</taxon>
        <taxon>asterids</taxon>
        <taxon>lamiids</taxon>
        <taxon>Gentianales</taxon>
        <taxon>Rubiaceae</taxon>
        <taxon>Cinchonoideae</taxon>
        <taxon>Cinchoneae</taxon>
        <taxon>Cinchona</taxon>
    </lineage>
</organism>
<dbReference type="GO" id="GO:0005886">
    <property type="term" value="C:plasma membrane"/>
    <property type="evidence" value="ECO:0007669"/>
    <property type="project" value="UniProtKB-SubCell"/>
</dbReference>
<accession>A0ABD3AIX4</accession>
<dbReference type="SUPFAM" id="SSF52087">
    <property type="entry name" value="CRAL/TRIO domain"/>
    <property type="match status" value="1"/>
</dbReference>
<reference evidence="8 9" key="1">
    <citation type="submission" date="2024-11" db="EMBL/GenBank/DDBJ databases">
        <title>A near-complete genome assembly of Cinchona calisaya.</title>
        <authorList>
            <person name="Lian D.C."/>
            <person name="Zhao X.W."/>
            <person name="Wei L."/>
        </authorList>
    </citation>
    <scope>NUCLEOTIDE SEQUENCE [LARGE SCALE GENOMIC DNA]</scope>
    <source>
        <tissue evidence="8">Nenye</tissue>
    </source>
</reference>
<dbReference type="InterPro" id="IPR001251">
    <property type="entry name" value="CRAL-TRIO_dom"/>
</dbReference>
<dbReference type="PRINTS" id="PR00180">
    <property type="entry name" value="CRETINALDHBP"/>
</dbReference>
<proteinExistence type="inferred from homology"/>
<evidence type="ECO:0000256" key="4">
    <source>
        <dbReference type="ARBA" id="ARBA00023034"/>
    </source>
</evidence>
<keyword evidence="3" id="KW-0653">Protein transport</keyword>
<evidence type="ECO:0000313" key="8">
    <source>
        <dbReference type="EMBL" id="KAL3531110.1"/>
    </source>
</evidence>
<keyword evidence="4" id="KW-0333">Golgi apparatus</keyword>
<dbReference type="EMBL" id="JBJUIK010000004">
    <property type="protein sequence ID" value="KAL3531110.1"/>
    <property type="molecule type" value="Genomic_DNA"/>
</dbReference>
<protein>
    <recommendedName>
        <fullName evidence="7">CRAL-TRIO domain-containing protein</fullName>
    </recommendedName>
</protein>
<comment type="caution">
    <text evidence="8">The sequence shown here is derived from an EMBL/GenBank/DDBJ whole genome shotgun (WGS) entry which is preliminary data.</text>
</comment>
<sequence>MPEIVLAREDDRGKRSDLETSEDEKRRTRIRSLKKKATKITHTLRKRSKRVAHCRFASISTEDFRDEKEEEAVNAFRLTLIDKDLLPARHDDFHTMLRFLRARKFDLDKTVHMWMDMLNWRKENRVDSIIQDFVYNEYEEVQRYYPHGYHGVDKQGRPVYIERLGKVEPSKLMGVTTIDRFLKYHIHGFERIFAEKFPACSISARRHIDSTTTILDAHGLNWMSFGKVAHDLVMRMQKIDGDNYPETLHQMFIVNAGGGFKLLWNTAKSFLDPRTTTKIHVLGNKFQNRLLEVIDASQLPDFLGGTCSCANEGGCLRSDKGPWNDPELMKLVHALHADEAIYPRKITCFSDGDDIEIKPIPSKVPISETGSSKSGSKFRLSSPGITQSMPPSNEETVKRVASVCGMVESDVCEARVENYSLTRNMTGSTIRRLPQKSFIDVVIDVMLKLLASIYIVVPALGRLFMRNNVENRMENQYRQELGNPRSQGEHISQVKNDDLDPCWQRLQHLESVVTELLNKPTKIPPEKEDILHESMNRIKCIEYDLQKTKKVLLATASKQVELAESLESLRDNSLRATSTCWLRSSKSFSRGNHPPLI</sequence>
<comment type="subcellular location">
    <subcellularLocation>
        <location evidence="1">Cell membrane</location>
        <topology evidence="1">Peripheral membrane protein</topology>
    </subcellularLocation>
    <subcellularLocation>
        <location evidence="2">Golgi apparatus membrane</location>
        <topology evidence="2">Peripheral membrane protein</topology>
    </subcellularLocation>
</comment>
<dbReference type="PROSITE" id="PS50191">
    <property type="entry name" value="CRAL_TRIO"/>
    <property type="match status" value="1"/>
</dbReference>
<dbReference type="PANTHER" id="PTHR45657:SF43">
    <property type="entry name" value="PHOSPHATIDYLINOSITOL_PHOSPHATIDYLCHOLINE TRANSFER PROTEIN SFH9"/>
    <property type="match status" value="1"/>
</dbReference>
<evidence type="ECO:0000259" key="7">
    <source>
        <dbReference type="PROSITE" id="PS50191"/>
    </source>
</evidence>
<dbReference type="SUPFAM" id="SSF46938">
    <property type="entry name" value="CRAL/TRIO N-terminal domain"/>
    <property type="match status" value="1"/>
</dbReference>
<dbReference type="PANTHER" id="PTHR45657">
    <property type="entry name" value="CRAL-TRIO DOMAIN-CONTAINING PROTEIN YKL091C-RELATED"/>
    <property type="match status" value="1"/>
</dbReference>
<dbReference type="SMART" id="SM01100">
    <property type="entry name" value="CRAL_TRIO_N"/>
    <property type="match status" value="1"/>
</dbReference>
<dbReference type="GO" id="GO:0000139">
    <property type="term" value="C:Golgi membrane"/>
    <property type="evidence" value="ECO:0007669"/>
    <property type="project" value="UniProtKB-SubCell"/>
</dbReference>
<evidence type="ECO:0000256" key="1">
    <source>
        <dbReference type="ARBA" id="ARBA00004202"/>
    </source>
</evidence>
<dbReference type="SMART" id="SM00516">
    <property type="entry name" value="SEC14"/>
    <property type="match status" value="1"/>
</dbReference>
<feature type="domain" description="CRAL-TRIO" evidence="7">
    <location>
        <begin position="137"/>
        <end position="311"/>
    </location>
</feature>
<evidence type="ECO:0000256" key="6">
    <source>
        <dbReference type="SAM" id="MobiDB-lite"/>
    </source>
</evidence>
<comment type="similarity">
    <text evidence="5">Belongs to the SFH family.</text>
</comment>
<feature type="compositionally biased region" description="Polar residues" evidence="6">
    <location>
        <begin position="383"/>
        <end position="393"/>
    </location>
</feature>
<dbReference type="Gene3D" id="3.40.525.10">
    <property type="entry name" value="CRAL-TRIO lipid binding domain"/>
    <property type="match status" value="1"/>
</dbReference>
<evidence type="ECO:0000256" key="5">
    <source>
        <dbReference type="ARBA" id="ARBA00038020"/>
    </source>
</evidence>
<evidence type="ECO:0000256" key="3">
    <source>
        <dbReference type="ARBA" id="ARBA00022927"/>
    </source>
</evidence>
<gene>
    <name evidence="8" type="ORF">ACH5RR_010432</name>
</gene>
<feature type="region of interest" description="Disordered" evidence="6">
    <location>
        <begin position="1"/>
        <end position="29"/>
    </location>
</feature>
<evidence type="ECO:0000313" key="9">
    <source>
        <dbReference type="Proteomes" id="UP001630127"/>
    </source>
</evidence>
<feature type="region of interest" description="Disordered" evidence="6">
    <location>
        <begin position="360"/>
        <end position="393"/>
    </location>
</feature>
<dbReference type="InterPro" id="IPR011074">
    <property type="entry name" value="CRAL/TRIO_N_dom"/>
</dbReference>
<keyword evidence="3" id="KW-0813">Transport</keyword>
<dbReference type="CDD" id="cd00170">
    <property type="entry name" value="SEC14"/>
    <property type="match status" value="1"/>
</dbReference>
<dbReference type="InterPro" id="IPR036865">
    <property type="entry name" value="CRAL-TRIO_dom_sf"/>
</dbReference>
<dbReference type="GO" id="GO:0015031">
    <property type="term" value="P:protein transport"/>
    <property type="evidence" value="ECO:0007669"/>
    <property type="project" value="UniProtKB-KW"/>
</dbReference>
<dbReference type="InterPro" id="IPR051026">
    <property type="entry name" value="PI/PC_transfer"/>
</dbReference>
<dbReference type="AlphaFoldDB" id="A0ABD3AIX4"/>
<feature type="compositionally biased region" description="Basic and acidic residues" evidence="6">
    <location>
        <begin position="1"/>
        <end position="26"/>
    </location>
</feature>
<evidence type="ECO:0000256" key="2">
    <source>
        <dbReference type="ARBA" id="ARBA00004395"/>
    </source>
</evidence>
<dbReference type="Pfam" id="PF03765">
    <property type="entry name" value="CRAL_TRIO_N"/>
    <property type="match status" value="1"/>
</dbReference>
<dbReference type="Pfam" id="PF00650">
    <property type="entry name" value="CRAL_TRIO"/>
    <property type="match status" value="1"/>
</dbReference>
<keyword evidence="9" id="KW-1185">Reference proteome</keyword>
<dbReference type="InterPro" id="IPR036273">
    <property type="entry name" value="CRAL/TRIO_N_dom_sf"/>
</dbReference>
<dbReference type="Proteomes" id="UP001630127">
    <property type="component" value="Unassembled WGS sequence"/>
</dbReference>